<proteinExistence type="inferred from homology"/>
<dbReference type="PANTHER" id="PTHR34297:SF3">
    <property type="entry name" value="ALKALINE SHOCK PROTEIN 23"/>
    <property type="match status" value="1"/>
</dbReference>
<dbReference type="Proteomes" id="UP000218181">
    <property type="component" value="Unassembled WGS sequence"/>
</dbReference>
<comment type="similarity">
    <text evidence="1">Belongs to the asp23 family.</text>
</comment>
<dbReference type="PANTHER" id="PTHR34297">
    <property type="entry name" value="HYPOTHETICAL CYTOSOLIC PROTEIN-RELATED"/>
    <property type="match status" value="1"/>
</dbReference>
<dbReference type="EMBL" id="JXJU01000021">
    <property type="protein sequence ID" value="PCR98817.1"/>
    <property type="molecule type" value="Genomic_DNA"/>
</dbReference>
<feature type="region of interest" description="Disordered" evidence="3">
    <location>
        <begin position="127"/>
        <end position="165"/>
    </location>
</feature>
<reference evidence="4 5" key="1">
    <citation type="submission" date="2014-12" db="EMBL/GenBank/DDBJ databases">
        <title>Draft genome sequences of 10 type strains of Lactococcus.</title>
        <authorList>
            <person name="Sun Z."/>
            <person name="Zhong Z."/>
            <person name="Liu W."/>
            <person name="Zhang W."/>
            <person name="Zhang H."/>
        </authorList>
    </citation>
    <scope>NUCLEOTIDE SEQUENCE [LARGE SCALE GENOMIC DNA]</scope>
    <source>
        <strain evidence="4 5">JCM 16395</strain>
    </source>
</reference>
<keyword evidence="5" id="KW-1185">Reference proteome</keyword>
<protein>
    <recommendedName>
        <fullName evidence="2">Stress response regulator gls24 homolog</fullName>
    </recommendedName>
</protein>
<dbReference type="Pfam" id="PF03780">
    <property type="entry name" value="Asp23"/>
    <property type="match status" value="1"/>
</dbReference>
<evidence type="ECO:0000256" key="3">
    <source>
        <dbReference type="SAM" id="MobiDB-lite"/>
    </source>
</evidence>
<feature type="compositionally biased region" description="Polar residues" evidence="3">
    <location>
        <begin position="133"/>
        <end position="152"/>
    </location>
</feature>
<evidence type="ECO:0000313" key="5">
    <source>
        <dbReference type="Proteomes" id="UP000218181"/>
    </source>
</evidence>
<dbReference type="AlphaFoldDB" id="A0A2A5RID2"/>
<dbReference type="STRING" id="1291764.GCA_001311235_03172"/>
<dbReference type="OrthoDB" id="9808942at2"/>
<evidence type="ECO:0000313" key="4">
    <source>
        <dbReference type="EMBL" id="PCR98817.1"/>
    </source>
</evidence>
<gene>
    <name evidence="4" type="ORF">RT41_GL000896</name>
</gene>
<evidence type="ECO:0000256" key="2">
    <source>
        <dbReference type="ARBA" id="ARBA00039575"/>
    </source>
</evidence>
<dbReference type="InterPro" id="IPR005531">
    <property type="entry name" value="Asp23"/>
</dbReference>
<comment type="caution">
    <text evidence="4">The sequence shown here is derived from an EMBL/GenBank/DDBJ whole genome shotgun (WGS) entry which is preliminary data.</text>
</comment>
<feature type="compositionally biased region" description="Basic and acidic residues" evidence="3">
    <location>
        <begin position="153"/>
        <end position="165"/>
    </location>
</feature>
<organism evidence="4 5">
    <name type="scientific">Lactococcus fujiensis JCM 16395</name>
    <dbReference type="NCBI Taxonomy" id="1291764"/>
    <lineage>
        <taxon>Bacteria</taxon>
        <taxon>Bacillati</taxon>
        <taxon>Bacillota</taxon>
        <taxon>Bacilli</taxon>
        <taxon>Lactobacillales</taxon>
        <taxon>Streptococcaceae</taxon>
        <taxon>Lactococcus</taxon>
    </lineage>
</organism>
<accession>A0A2A5RID2</accession>
<sequence>MTEKAEITKNSEVQGKLVYEDKVIQKIVGLALESVDGLLAVDGGFFSNLTDKLINTDNVTSGVAVEVGQKQVAVDLKIVAEYRKNIPKIYEEIKKIISDEVAKMTDLDVVEVNVDVIDVKTREQQKADETSLQDRVSQTAQDTSKLAANQYSRTKERIEDNSRVE</sequence>
<dbReference type="RefSeq" id="WP_096819146.1">
    <property type="nucleotide sequence ID" value="NZ_JXJU01000021.1"/>
</dbReference>
<evidence type="ECO:0000256" key="1">
    <source>
        <dbReference type="ARBA" id="ARBA00005721"/>
    </source>
</evidence>
<name>A0A2A5RID2_9LACT</name>